<dbReference type="EMBL" id="CGIH01000036">
    <property type="protein sequence ID" value="CFX90145.1"/>
    <property type="molecule type" value="Genomic_DNA"/>
</dbReference>
<reference evidence="2 3" key="1">
    <citation type="submission" date="2015-03" db="EMBL/GenBank/DDBJ databases">
        <authorList>
            <person name="Murphy D."/>
        </authorList>
    </citation>
    <scope>NUCLEOTIDE SEQUENCE [LARGE SCALE GENOMIC DNA]</scope>
    <source>
        <strain evidence="2 3">OL-4</strain>
    </source>
</reference>
<organism evidence="2 3">
    <name type="scientific">Syntrophomonas zehnderi OL-4</name>
    <dbReference type="NCBI Taxonomy" id="690567"/>
    <lineage>
        <taxon>Bacteria</taxon>
        <taxon>Bacillati</taxon>
        <taxon>Bacillota</taxon>
        <taxon>Clostridia</taxon>
        <taxon>Eubacteriales</taxon>
        <taxon>Syntrophomonadaceae</taxon>
        <taxon>Syntrophomonas</taxon>
    </lineage>
</organism>
<sequence>MPASKRIIITVPESLLYEVDKITHLEKRNRSEIVREAIMFYLGERKKELMIEQMKKGYMEMAEINLSIATIEESGEY</sequence>
<dbReference type="AlphaFoldDB" id="A0A0E4C9A2"/>
<gene>
    <name evidence="2" type="ORF">2155</name>
</gene>
<evidence type="ECO:0000259" key="1">
    <source>
        <dbReference type="Pfam" id="PF01402"/>
    </source>
</evidence>
<feature type="domain" description="Ribbon-helix-helix protein CopG" evidence="1">
    <location>
        <begin position="5"/>
        <end position="44"/>
    </location>
</feature>
<dbReference type="InterPro" id="IPR013321">
    <property type="entry name" value="Arc_rbn_hlx_hlx"/>
</dbReference>
<name>A0A0E4C9A2_9FIRM</name>
<proteinExistence type="predicted"/>
<dbReference type="STRING" id="690567.2155"/>
<dbReference type="InterPro" id="IPR002145">
    <property type="entry name" value="CopG"/>
</dbReference>
<dbReference type="Proteomes" id="UP000045545">
    <property type="component" value="Unassembled WGS sequence"/>
</dbReference>
<dbReference type="OrthoDB" id="1634058at2"/>
<dbReference type="Gene3D" id="1.10.1220.10">
    <property type="entry name" value="Met repressor-like"/>
    <property type="match status" value="1"/>
</dbReference>
<dbReference type="RefSeq" id="WP_046498728.1">
    <property type="nucleotide sequence ID" value="NZ_CGIH01000036.1"/>
</dbReference>
<keyword evidence="3" id="KW-1185">Reference proteome</keyword>
<dbReference type="Pfam" id="PF01402">
    <property type="entry name" value="RHH_1"/>
    <property type="match status" value="1"/>
</dbReference>
<evidence type="ECO:0000313" key="2">
    <source>
        <dbReference type="EMBL" id="CFX90145.1"/>
    </source>
</evidence>
<dbReference type="GO" id="GO:0006355">
    <property type="term" value="P:regulation of DNA-templated transcription"/>
    <property type="evidence" value="ECO:0007669"/>
    <property type="project" value="InterPro"/>
</dbReference>
<protein>
    <submittedName>
        <fullName evidence="2">Arc-type ribbon-helix-helix</fullName>
    </submittedName>
</protein>
<accession>A0A0E4C9A2</accession>
<evidence type="ECO:0000313" key="3">
    <source>
        <dbReference type="Proteomes" id="UP000045545"/>
    </source>
</evidence>